<evidence type="ECO:0000259" key="1">
    <source>
        <dbReference type="Pfam" id="PF10057"/>
    </source>
</evidence>
<comment type="caution">
    <text evidence="2">The sequence shown here is derived from an EMBL/GenBank/DDBJ whole genome shotgun (WGS) entry which is preliminary data.</text>
</comment>
<protein>
    <submittedName>
        <fullName evidence="2">Na-translocating system protein MpsC family protein</fullName>
    </submittedName>
</protein>
<dbReference type="Proteomes" id="UP001597221">
    <property type="component" value="Unassembled WGS sequence"/>
</dbReference>
<sequence length="124" mass="14243">MNTILTKAESRLLKKTIAQIYNKINQEFYATGVVSQRIQIFDDRIIIFAQQKRVAAFHVLNKNYKELTMYADAALIAEFKVKLKQEIEEVTGHPVVAVLKDYDSETNHACSVIIFDKESFTLES</sequence>
<gene>
    <name evidence="2" type="ORF">ACFSBH_21225</name>
</gene>
<accession>A0ABW4HYB2</accession>
<name>A0ABW4HYB2_9BACI</name>
<dbReference type="Pfam" id="PF10057">
    <property type="entry name" value="MpsC"/>
    <property type="match status" value="1"/>
</dbReference>
<proteinExistence type="predicted"/>
<dbReference type="EMBL" id="JBHUDE010000167">
    <property type="protein sequence ID" value="MFD1610141.1"/>
    <property type="molecule type" value="Genomic_DNA"/>
</dbReference>
<dbReference type="InterPro" id="IPR018745">
    <property type="entry name" value="MpsC"/>
</dbReference>
<evidence type="ECO:0000313" key="3">
    <source>
        <dbReference type="Proteomes" id="UP001597221"/>
    </source>
</evidence>
<feature type="domain" description="Na+-translocating membrane potential-generating system MpsC" evidence="1">
    <location>
        <begin position="13"/>
        <end position="117"/>
    </location>
</feature>
<reference evidence="3" key="1">
    <citation type="journal article" date="2019" name="Int. J. Syst. Evol. Microbiol.">
        <title>The Global Catalogue of Microorganisms (GCM) 10K type strain sequencing project: providing services to taxonomists for standard genome sequencing and annotation.</title>
        <authorList>
            <consortium name="The Broad Institute Genomics Platform"/>
            <consortium name="The Broad Institute Genome Sequencing Center for Infectious Disease"/>
            <person name="Wu L."/>
            <person name="Ma J."/>
        </authorList>
    </citation>
    <scope>NUCLEOTIDE SEQUENCE [LARGE SCALE GENOMIC DNA]</scope>
    <source>
        <strain evidence="3">CGMCC 1.12376</strain>
    </source>
</reference>
<evidence type="ECO:0000313" key="2">
    <source>
        <dbReference type="EMBL" id="MFD1610141.1"/>
    </source>
</evidence>
<organism evidence="2 3">
    <name type="scientific">Oceanobacillus luteolus</name>
    <dbReference type="NCBI Taxonomy" id="1274358"/>
    <lineage>
        <taxon>Bacteria</taxon>
        <taxon>Bacillati</taxon>
        <taxon>Bacillota</taxon>
        <taxon>Bacilli</taxon>
        <taxon>Bacillales</taxon>
        <taxon>Bacillaceae</taxon>
        <taxon>Oceanobacillus</taxon>
    </lineage>
</organism>
<keyword evidence="3" id="KW-1185">Reference proteome</keyword>
<dbReference type="RefSeq" id="WP_251512287.1">
    <property type="nucleotide sequence ID" value="NZ_JAMBON010000005.1"/>
</dbReference>